<dbReference type="OrthoDB" id="116842at2157"/>
<protein>
    <recommendedName>
        <fullName evidence="1">PEGA domain-containing protein</fullName>
    </recommendedName>
</protein>
<accession>A0A2V2MSR3</accession>
<proteinExistence type="predicted"/>
<reference evidence="2 3" key="1">
    <citation type="submission" date="2018-05" db="EMBL/GenBank/DDBJ databases">
        <title>Draft genome of Methanospirillum stamsii Pt1.</title>
        <authorList>
            <person name="Dueholm M.S."/>
            <person name="Nielsen P.H."/>
            <person name="Bakmann L.F."/>
            <person name="Otzen D.E."/>
        </authorList>
    </citation>
    <scope>NUCLEOTIDE SEQUENCE [LARGE SCALE GENOMIC DNA]</scope>
    <source>
        <strain evidence="2 3">Pt1</strain>
    </source>
</reference>
<dbReference type="InterPro" id="IPR023296">
    <property type="entry name" value="Glyco_hydro_beta-prop_sf"/>
</dbReference>
<gene>
    <name evidence="2" type="ORF">DLD82_14265</name>
</gene>
<dbReference type="AlphaFoldDB" id="A0A2V2MSR3"/>
<dbReference type="Proteomes" id="UP000245934">
    <property type="component" value="Unassembled WGS sequence"/>
</dbReference>
<dbReference type="RefSeq" id="WP_109941798.1">
    <property type="nucleotide sequence ID" value="NZ_CP176366.1"/>
</dbReference>
<organism evidence="2 3">
    <name type="scientific">Methanospirillum stamsii</name>
    <dbReference type="NCBI Taxonomy" id="1277351"/>
    <lineage>
        <taxon>Archaea</taxon>
        <taxon>Methanobacteriati</taxon>
        <taxon>Methanobacteriota</taxon>
        <taxon>Stenosarchaea group</taxon>
        <taxon>Methanomicrobia</taxon>
        <taxon>Methanomicrobiales</taxon>
        <taxon>Methanospirillaceae</taxon>
        <taxon>Methanospirillum</taxon>
    </lineage>
</organism>
<dbReference type="CDD" id="cd15482">
    <property type="entry name" value="Sialidase_non-viral"/>
    <property type="match status" value="1"/>
</dbReference>
<dbReference type="Gene3D" id="2.115.10.20">
    <property type="entry name" value="Glycosyl hydrolase domain, family 43"/>
    <property type="match status" value="2"/>
</dbReference>
<evidence type="ECO:0000259" key="1">
    <source>
        <dbReference type="Pfam" id="PF08308"/>
    </source>
</evidence>
<evidence type="ECO:0000313" key="3">
    <source>
        <dbReference type="Proteomes" id="UP000245934"/>
    </source>
</evidence>
<dbReference type="Pfam" id="PF08308">
    <property type="entry name" value="PEGA"/>
    <property type="match status" value="1"/>
</dbReference>
<dbReference type="SUPFAM" id="SSF75005">
    <property type="entry name" value="Arabinanase/levansucrase/invertase"/>
    <property type="match status" value="1"/>
</dbReference>
<keyword evidence="3" id="KW-1185">Reference proteome</keyword>
<name>A0A2V2MSR3_9EURY</name>
<dbReference type="EMBL" id="QGMZ01000038">
    <property type="protein sequence ID" value="PWR71062.1"/>
    <property type="molecule type" value="Genomic_DNA"/>
</dbReference>
<dbReference type="InterPro" id="IPR013229">
    <property type="entry name" value="PEGA"/>
</dbReference>
<comment type="caution">
    <text evidence="2">The sequence shown here is derived from an EMBL/GenBank/DDBJ whole genome shotgun (WGS) entry which is preliminary data.</text>
</comment>
<sequence>MKYVLLIVTSLLFIMVPITADSGSLEISSDIDSVPIYIDNTFAGVTPLTVTDIEPGYHLVKASPEGLFQQTRNISVNSGELSPISFIFLLSDYQIPAMVRIGDCVGTPESSDLDGTAFDLHRISDDTLMAYFSGRNEGIQCMASSDGISWDKMPDSCLEGITNEPEFRNDPWVFLLPDGSYRMIFSKTVGNDHSLYSATSPDGIRFTGEEKIIISGDEEGFISASPAVPSGIVYADGTVRIYYHISGVGIKSAISDDMGISWKSEEGVRIKNGTDPTLILLPDGRTGIVYVDTTPKSKGQRIFYSLSEDGLDFSRYRPVQILESIEPGVWLMDPEVITEDETFYLYFSVMGIEGMQNQGLPGILRSIINPDCLERSAVLV</sequence>
<feature type="domain" description="PEGA" evidence="1">
    <location>
        <begin position="23"/>
        <end position="80"/>
    </location>
</feature>
<evidence type="ECO:0000313" key="2">
    <source>
        <dbReference type="EMBL" id="PWR71062.1"/>
    </source>
</evidence>
<dbReference type="GeneID" id="97608978"/>